<feature type="transmembrane region" description="Helical" evidence="5">
    <location>
        <begin position="213"/>
        <end position="230"/>
    </location>
</feature>
<dbReference type="EMBL" id="CZAE01000014">
    <property type="protein sequence ID" value="CUP60323.1"/>
    <property type="molecule type" value="Genomic_DNA"/>
</dbReference>
<feature type="transmembrane region" description="Helical" evidence="5">
    <location>
        <begin position="308"/>
        <end position="329"/>
    </location>
</feature>
<dbReference type="GO" id="GO:0016020">
    <property type="term" value="C:membrane"/>
    <property type="evidence" value="ECO:0007669"/>
    <property type="project" value="UniProtKB-SubCell"/>
</dbReference>
<feature type="transmembrane region" description="Helical" evidence="5">
    <location>
        <begin position="460"/>
        <end position="479"/>
    </location>
</feature>
<feature type="transmembrane region" description="Helical" evidence="5">
    <location>
        <begin position="151"/>
        <end position="171"/>
    </location>
</feature>
<dbReference type="Proteomes" id="UP000095606">
    <property type="component" value="Unassembled WGS sequence"/>
</dbReference>
<dbReference type="RefSeq" id="WP_172680465.1">
    <property type="nucleotide sequence ID" value="NZ_CAXKYA010000005.1"/>
</dbReference>
<feature type="transmembrane region" description="Helical" evidence="5">
    <location>
        <begin position="21"/>
        <end position="39"/>
    </location>
</feature>
<gene>
    <name evidence="7" type="ORF">ERS852461_02949</name>
    <name evidence="8" type="ORF">NXY30_18375</name>
</gene>
<proteinExistence type="predicted"/>
<dbReference type="PANTHER" id="PTHR37422">
    <property type="entry name" value="TEICHURONIC ACID BIOSYNTHESIS PROTEIN TUAE"/>
    <property type="match status" value="1"/>
</dbReference>
<dbReference type="EMBL" id="CP103141">
    <property type="protein sequence ID" value="UVQ73015.1"/>
    <property type="molecule type" value="Genomic_DNA"/>
</dbReference>
<protein>
    <submittedName>
        <fullName evidence="8">O-antigen ligase family protein</fullName>
    </submittedName>
    <submittedName>
        <fullName evidence="7">Surface-like protein</fullName>
    </submittedName>
</protein>
<keyword evidence="4 5" id="KW-0472">Membrane</keyword>
<feature type="transmembrane region" description="Helical" evidence="5">
    <location>
        <begin position="127"/>
        <end position="145"/>
    </location>
</feature>
<evidence type="ECO:0000256" key="1">
    <source>
        <dbReference type="ARBA" id="ARBA00004141"/>
    </source>
</evidence>
<accession>A0A174PH81</accession>
<feature type="transmembrane region" description="Helical" evidence="5">
    <location>
        <begin position="74"/>
        <end position="91"/>
    </location>
</feature>
<keyword evidence="3 5" id="KW-1133">Transmembrane helix</keyword>
<feature type="transmembrane region" description="Helical" evidence="5">
    <location>
        <begin position="97"/>
        <end position="115"/>
    </location>
</feature>
<dbReference type="PANTHER" id="PTHR37422:SF13">
    <property type="entry name" value="LIPOPOLYSACCHARIDE BIOSYNTHESIS PROTEIN PA4999-RELATED"/>
    <property type="match status" value="1"/>
</dbReference>
<dbReference type="InterPro" id="IPR051533">
    <property type="entry name" value="WaaL-like"/>
</dbReference>
<reference evidence="8" key="2">
    <citation type="submission" date="2022-08" db="EMBL/GenBank/DDBJ databases">
        <title>Genome Sequencing of Bacteroides fragilis Group Isolates with Nanopore Technology.</title>
        <authorList>
            <person name="Tisza M.J."/>
            <person name="Smith D."/>
            <person name="Dekker J.P."/>
        </authorList>
    </citation>
    <scope>NUCLEOTIDE SEQUENCE</scope>
    <source>
        <strain evidence="8">BFG-527</strain>
    </source>
</reference>
<feature type="transmembrane region" description="Helical" evidence="5">
    <location>
        <begin position="242"/>
        <end position="261"/>
    </location>
</feature>
<name>A0A174PH81_9BACE</name>
<evidence type="ECO:0000313" key="9">
    <source>
        <dbReference type="Proteomes" id="UP000095606"/>
    </source>
</evidence>
<feature type="transmembrane region" description="Helical" evidence="5">
    <location>
        <begin position="45"/>
        <end position="67"/>
    </location>
</feature>
<dbReference type="Proteomes" id="UP001060104">
    <property type="component" value="Chromosome"/>
</dbReference>
<dbReference type="AlphaFoldDB" id="A0A174PH81"/>
<organism evidence="7 9">
    <name type="scientific">Bacteroides faecis</name>
    <dbReference type="NCBI Taxonomy" id="674529"/>
    <lineage>
        <taxon>Bacteria</taxon>
        <taxon>Pseudomonadati</taxon>
        <taxon>Bacteroidota</taxon>
        <taxon>Bacteroidia</taxon>
        <taxon>Bacteroidales</taxon>
        <taxon>Bacteroidaceae</taxon>
        <taxon>Bacteroides</taxon>
    </lineage>
</organism>
<feature type="transmembrane region" description="Helical" evidence="5">
    <location>
        <begin position="267"/>
        <end position="296"/>
    </location>
</feature>
<feature type="transmembrane region" description="Helical" evidence="5">
    <location>
        <begin position="404"/>
        <end position="425"/>
    </location>
</feature>
<keyword evidence="8" id="KW-0436">Ligase</keyword>
<evidence type="ECO:0000313" key="10">
    <source>
        <dbReference type="Proteomes" id="UP001060104"/>
    </source>
</evidence>
<dbReference type="GO" id="GO:0016874">
    <property type="term" value="F:ligase activity"/>
    <property type="evidence" value="ECO:0007669"/>
    <property type="project" value="UniProtKB-KW"/>
</dbReference>
<dbReference type="GeneID" id="69590641"/>
<dbReference type="InterPro" id="IPR007016">
    <property type="entry name" value="O-antigen_ligase-rel_domated"/>
</dbReference>
<keyword evidence="10" id="KW-1185">Reference proteome</keyword>
<reference evidence="7 9" key="1">
    <citation type="submission" date="2015-09" db="EMBL/GenBank/DDBJ databases">
        <authorList>
            <consortium name="Pathogen Informatics"/>
        </authorList>
    </citation>
    <scope>NUCLEOTIDE SEQUENCE [LARGE SCALE GENOMIC DNA]</scope>
    <source>
        <strain evidence="7 9">2789STDY5834846</strain>
    </source>
</reference>
<feature type="domain" description="O-antigen ligase-related" evidence="6">
    <location>
        <begin position="272"/>
        <end position="411"/>
    </location>
</feature>
<evidence type="ECO:0000313" key="7">
    <source>
        <dbReference type="EMBL" id="CUP60323.1"/>
    </source>
</evidence>
<evidence type="ECO:0000256" key="5">
    <source>
        <dbReference type="SAM" id="Phobius"/>
    </source>
</evidence>
<feature type="transmembrane region" description="Helical" evidence="5">
    <location>
        <begin position="183"/>
        <end position="201"/>
    </location>
</feature>
<sequence>MKMTNDKGKYSQYLTVAGNYFANKGWVHLLLAGGLYILYKMFFRTSLPFFLTISSLPLMTVILLLIIKYSKQSFYTLFILQFLLAAAYAVTDIPLGVATLMCTLFAVVLLFAYGMHEKIDWSESRNGMLMLFLIWGVYCILEIANPNNVQAAWNISITHYLIYPIVCAVIVPLAIRNIKGIQWLLIIWSLFILLAAAKGYWQKNCGFNEREQYFLYVLGGAKTHIIWSGIRYFSFFSDAANFGVHMAMGISLFGISLFYIKGVWLKIYFILVIIAAIYGMGISGTRAAIALPIGALGSFIILSRNRKACITGISVLALLFLFFVCTNIGDDNQYIRKMRSAFHPSQDASYQLRVDNRKKMRELMIHKPFGYGIGLSKGDRFYPKERMPYPPDSWLVSVWVETGIIGLVLYLAVHGVLFAWCGWILMFKIMNKRLRGLLTAWLCTAAGFYLAAYANDVMQYPNSIPIYTAFALCFAGPYIDKRMQQSKETELKNEQ</sequence>
<comment type="subcellular location">
    <subcellularLocation>
        <location evidence="1">Membrane</location>
        <topology evidence="1">Multi-pass membrane protein</topology>
    </subcellularLocation>
</comment>
<feature type="transmembrane region" description="Helical" evidence="5">
    <location>
        <begin position="437"/>
        <end position="454"/>
    </location>
</feature>
<evidence type="ECO:0000256" key="3">
    <source>
        <dbReference type="ARBA" id="ARBA00022989"/>
    </source>
</evidence>
<evidence type="ECO:0000256" key="4">
    <source>
        <dbReference type="ARBA" id="ARBA00023136"/>
    </source>
</evidence>
<keyword evidence="2 5" id="KW-0812">Transmembrane</keyword>
<evidence type="ECO:0000256" key="2">
    <source>
        <dbReference type="ARBA" id="ARBA00022692"/>
    </source>
</evidence>
<evidence type="ECO:0000313" key="8">
    <source>
        <dbReference type="EMBL" id="UVQ73015.1"/>
    </source>
</evidence>
<evidence type="ECO:0000259" key="6">
    <source>
        <dbReference type="Pfam" id="PF04932"/>
    </source>
</evidence>
<dbReference type="Pfam" id="PF04932">
    <property type="entry name" value="Wzy_C"/>
    <property type="match status" value="1"/>
</dbReference>